<gene>
    <name evidence="2" type="ORF">AMST5_03079</name>
</gene>
<protein>
    <submittedName>
        <fullName evidence="2">Uncharacterized protein</fullName>
    </submittedName>
</protein>
<evidence type="ECO:0000313" key="2">
    <source>
        <dbReference type="EMBL" id="CAJ0879631.1"/>
    </source>
</evidence>
<name>A0AA48RE80_9ZZZZ</name>
<organism evidence="2">
    <name type="scientific">freshwater sediment metagenome</name>
    <dbReference type="NCBI Taxonomy" id="556182"/>
    <lineage>
        <taxon>unclassified sequences</taxon>
        <taxon>metagenomes</taxon>
        <taxon>ecological metagenomes</taxon>
    </lineage>
</organism>
<keyword evidence="1" id="KW-0812">Transmembrane</keyword>
<proteinExistence type="predicted"/>
<feature type="transmembrane region" description="Helical" evidence="1">
    <location>
        <begin position="20"/>
        <end position="38"/>
    </location>
</feature>
<dbReference type="EMBL" id="OY288114">
    <property type="protein sequence ID" value="CAJ0879631.1"/>
    <property type="molecule type" value="Genomic_DNA"/>
</dbReference>
<evidence type="ECO:0000256" key="1">
    <source>
        <dbReference type="SAM" id="Phobius"/>
    </source>
</evidence>
<reference evidence="2" key="1">
    <citation type="submission" date="2023-07" db="EMBL/GenBank/DDBJ databases">
        <authorList>
            <person name="Pelsma A.J. K."/>
        </authorList>
    </citation>
    <scope>NUCLEOTIDE SEQUENCE</scope>
</reference>
<accession>A0AA48RE80</accession>
<sequence length="43" mass="5032">MVLAMWDLDDWKDFAEVVKNFAQTAFIAVAIFALLKWASRDKR</sequence>
<dbReference type="AlphaFoldDB" id="A0AA48RE80"/>
<keyword evidence="1" id="KW-0472">Membrane</keyword>
<keyword evidence="1" id="KW-1133">Transmembrane helix</keyword>